<dbReference type="PANTHER" id="PTHR24369">
    <property type="entry name" value="ANTIGEN BSP, PUTATIVE-RELATED"/>
    <property type="match status" value="1"/>
</dbReference>
<dbReference type="InterPro" id="IPR050541">
    <property type="entry name" value="LRR_TM_domain-containing"/>
</dbReference>
<dbReference type="GeneTree" id="ENSGT00940000162914"/>
<dbReference type="GO" id="GO:0000122">
    <property type="term" value="P:negative regulation of transcription by RNA polymerase II"/>
    <property type="evidence" value="ECO:0007669"/>
    <property type="project" value="Ensembl"/>
</dbReference>
<dbReference type="GeneID" id="100929843"/>
<evidence type="ECO:0008006" key="7">
    <source>
        <dbReference type="Google" id="ProtNLM"/>
    </source>
</evidence>
<dbReference type="GO" id="GO:0005614">
    <property type="term" value="C:interstitial matrix"/>
    <property type="evidence" value="ECO:0007669"/>
    <property type="project" value="Ensembl"/>
</dbReference>
<dbReference type="KEGG" id="shr:100929843"/>
<dbReference type="PANTHER" id="PTHR24369:SF210">
    <property type="entry name" value="CHAOPTIN-RELATED"/>
    <property type="match status" value="1"/>
</dbReference>
<proteinExistence type="predicted"/>
<evidence type="ECO:0000256" key="2">
    <source>
        <dbReference type="ARBA" id="ARBA00022729"/>
    </source>
</evidence>
<reference evidence="5 6" key="1">
    <citation type="journal article" date="2011" name="Proc. Natl. Acad. Sci. U.S.A.">
        <title>Genetic diversity and population structure of the endangered marsupial Sarcophilus harrisii (Tasmanian devil).</title>
        <authorList>
            <person name="Miller W."/>
            <person name="Hayes V.M."/>
            <person name="Ratan A."/>
            <person name="Petersen D.C."/>
            <person name="Wittekindt N.E."/>
            <person name="Miller J."/>
            <person name="Walenz B."/>
            <person name="Knight J."/>
            <person name="Qi J."/>
            <person name="Zhao F."/>
            <person name="Wang Q."/>
            <person name="Bedoya-Reina O.C."/>
            <person name="Katiyar N."/>
            <person name="Tomsho L.P."/>
            <person name="Kasson L.M."/>
            <person name="Hardie R.A."/>
            <person name="Woodbridge P."/>
            <person name="Tindall E.A."/>
            <person name="Bertelsen M.F."/>
            <person name="Dixon D."/>
            <person name="Pyecroft S."/>
            <person name="Helgen K.M."/>
            <person name="Lesk A.M."/>
            <person name="Pringle T.H."/>
            <person name="Patterson N."/>
            <person name="Zhang Y."/>
            <person name="Kreiss A."/>
            <person name="Woods G.M."/>
            <person name="Jones M.E."/>
            <person name="Schuster S.C."/>
        </authorList>
    </citation>
    <scope>NUCLEOTIDE SEQUENCE [LARGE SCALE GENOMIC DNA]</scope>
</reference>
<sequence length="511" mass="58461">MYLLCAFLVLLSFGDSFHPNCPRRCSCDSNQSVRCYKLIEVPSWMPSTIKRLYISHSQIKNLKLSNITKTLALEEFILLASGTESIENDTFKTLRSLKTLELWKNKLRRIPTVLPNSLEVLKLNDNLINVLHESDFKGLKKLQVLELQNNMLSTLSLNTLSSLVNLQNLVLDGNNVESLIGPFKLPHLKHLSIENNKLHFLPGSLFSSLQSLKFLSLSGNSLTKIPNDLPKSLLCLKLERNQLQEVRFRDMKHLENLSRLFLSTNSLSSIEGAHFLPNLTILEISQNQLQTLPLRLPTKLQKLDCSNNLIQRVRLQDFQDLRDLKHLFLDNNMVSLFEVGALQRCVQLSNLALEQNLLLSIPLRLPDTLARLDLKGNAIKDIGEQELKDLKKLQVLNLRNNKISALDLKVLEGLPRLRHLYLDGNPWNCTCNLLKARQVLMAKGTDVRGGQCAAPAERRGESWMSSKNIMRHCEGHSYLTEKSKEIRKKLLHEDHSSIMNMDDEYYDYEID</sequence>
<dbReference type="SMART" id="SM00364">
    <property type="entry name" value="LRR_BAC"/>
    <property type="match status" value="5"/>
</dbReference>
<reference evidence="5" key="3">
    <citation type="submission" date="2025-09" db="UniProtKB">
        <authorList>
            <consortium name="Ensembl"/>
        </authorList>
    </citation>
    <scope>IDENTIFICATION</scope>
</reference>
<keyword evidence="6" id="KW-1185">Reference proteome</keyword>
<dbReference type="PROSITE" id="PS51450">
    <property type="entry name" value="LRR"/>
    <property type="match status" value="3"/>
</dbReference>
<gene>
    <name evidence="5" type="primary">LOC100929843</name>
</gene>
<dbReference type="HOGENOM" id="CLU_000288_18_6_1"/>
<dbReference type="SMART" id="SM00365">
    <property type="entry name" value="LRR_SD22"/>
    <property type="match status" value="5"/>
</dbReference>
<keyword evidence="2 4" id="KW-0732">Signal</keyword>
<dbReference type="Gene3D" id="3.80.10.10">
    <property type="entry name" value="Ribonuclease Inhibitor"/>
    <property type="match status" value="5"/>
</dbReference>
<evidence type="ECO:0000313" key="6">
    <source>
        <dbReference type="Proteomes" id="UP000007648"/>
    </source>
</evidence>
<dbReference type="OrthoDB" id="2020019at2759"/>
<feature type="chain" id="PRO_5029753505" description="LRRCT domain-containing protein" evidence="4">
    <location>
        <begin position="17"/>
        <end position="511"/>
    </location>
</feature>
<dbReference type="Pfam" id="PF13855">
    <property type="entry name" value="LRR_8"/>
    <property type="match status" value="4"/>
</dbReference>
<evidence type="ECO:0000313" key="5">
    <source>
        <dbReference type="Ensembl" id="ENSSHAP00000016174.2"/>
    </source>
</evidence>
<name>G3WL69_SARHA</name>
<protein>
    <recommendedName>
        <fullName evidence="7">LRRCT domain-containing protein</fullName>
    </recommendedName>
</protein>
<dbReference type="InParanoid" id="G3WL69"/>
<accession>G3WL69</accession>
<dbReference type="InterPro" id="IPR003591">
    <property type="entry name" value="Leu-rich_rpt_typical-subtyp"/>
</dbReference>
<dbReference type="GO" id="GO:0030512">
    <property type="term" value="P:negative regulation of transforming growth factor beta receptor signaling pathway"/>
    <property type="evidence" value="ECO:0007669"/>
    <property type="project" value="Ensembl"/>
</dbReference>
<dbReference type="GO" id="GO:0005886">
    <property type="term" value="C:plasma membrane"/>
    <property type="evidence" value="ECO:0007669"/>
    <property type="project" value="TreeGrafter"/>
</dbReference>
<organism evidence="5 6">
    <name type="scientific">Sarcophilus harrisii</name>
    <name type="common">Tasmanian devil</name>
    <name type="synonym">Sarcophilus laniarius</name>
    <dbReference type="NCBI Taxonomy" id="9305"/>
    <lineage>
        <taxon>Eukaryota</taxon>
        <taxon>Metazoa</taxon>
        <taxon>Chordata</taxon>
        <taxon>Craniata</taxon>
        <taxon>Vertebrata</taxon>
        <taxon>Euteleostomi</taxon>
        <taxon>Mammalia</taxon>
        <taxon>Metatheria</taxon>
        <taxon>Dasyuromorphia</taxon>
        <taxon>Dasyuridae</taxon>
        <taxon>Sarcophilus</taxon>
    </lineage>
</organism>
<dbReference type="Ensembl" id="ENSSHAT00000016308.2">
    <property type="protein sequence ID" value="ENSSHAP00000016174.2"/>
    <property type="gene ID" value="ENSSHAG00000013766.2"/>
</dbReference>
<dbReference type="AlphaFoldDB" id="G3WL69"/>
<keyword evidence="1" id="KW-0433">Leucine-rich repeat</keyword>
<dbReference type="RefSeq" id="XP_003769432.1">
    <property type="nucleotide sequence ID" value="XM_003769384.2"/>
</dbReference>
<evidence type="ECO:0000256" key="1">
    <source>
        <dbReference type="ARBA" id="ARBA00022614"/>
    </source>
</evidence>
<dbReference type="SMART" id="SM00369">
    <property type="entry name" value="LRR_TYP"/>
    <property type="match status" value="9"/>
</dbReference>
<dbReference type="GO" id="GO:0005615">
    <property type="term" value="C:extracellular space"/>
    <property type="evidence" value="ECO:0007669"/>
    <property type="project" value="Ensembl"/>
</dbReference>
<dbReference type="eggNOG" id="KOG0619">
    <property type="taxonomic scope" value="Eukaryota"/>
</dbReference>
<dbReference type="InterPro" id="IPR032675">
    <property type="entry name" value="LRR_dom_sf"/>
</dbReference>
<evidence type="ECO:0000256" key="4">
    <source>
        <dbReference type="SAM" id="SignalP"/>
    </source>
</evidence>
<dbReference type="SUPFAM" id="SSF52058">
    <property type="entry name" value="L domain-like"/>
    <property type="match status" value="1"/>
</dbReference>
<feature type="signal peptide" evidence="4">
    <location>
        <begin position="1"/>
        <end position="16"/>
    </location>
</feature>
<evidence type="ECO:0000256" key="3">
    <source>
        <dbReference type="ARBA" id="ARBA00022737"/>
    </source>
</evidence>
<keyword evidence="3" id="KW-0677">Repeat</keyword>
<dbReference type="Proteomes" id="UP000007648">
    <property type="component" value="Unassembled WGS sequence"/>
</dbReference>
<dbReference type="GO" id="GO:0030198">
    <property type="term" value="P:extracellular matrix organization"/>
    <property type="evidence" value="ECO:0007669"/>
    <property type="project" value="Ensembl"/>
</dbReference>
<dbReference type="InterPro" id="IPR001611">
    <property type="entry name" value="Leu-rich_rpt"/>
</dbReference>
<reference evidence="5" key="2">
    <citation type="submission" date="2025-08" db="UniProtKB">
        <authorList>
            <consortium name="Ensembl"/>
        </authorList>
    </citation>
    <scope>IDENTIFICATION</scope>
</reference>
<dbReference type="STRING" id="9305.ENSSHAP00000016174"/>